<feature type="domain" description="F5/8 type C" evidence="5">
    <location>
        <begin position="134"/>
        <end position="295"/>
    </location>
</feature>
<keyword evidence="3" id="KW-0119">Carbohydrate metabolism</keyword>
<dbReference type="GO" id="GO:0004553">
    <property type="term" value="F:hydrolase activity, hydrolyzing O-glycosyl compounds"/>
    <property type="evidence" value="ECO:0007669"/>
    <property type="project" value="InterPro"/>
</dbReference>
<dbReference type="SUPFAM" id="SSF75005">
    <property type="entry name" value="Arabinanase/levansucrase/invertase"/>
    <property type="match status" value="1"/>
</dbReference>
<dbReference type="InterPro" id="IPR008979">
    <property type="entry name" value="Galactose-bd-like_sf"/>
</dbReference>
<dbReference type="InterPro" id="IPR000421">
    <property type="entry name" value="FA58C"/>
</dbReference>
<accession>A0A381Q8R3</accession>
<name>A0A381Q8R3_9ZZZZ</name>
<keyword evidence="4" id="KW-0326">Glycosidase</keyword>
<dbReference type="PANTHER" id="PTHR43772">
    <property type="entry name" value="ENDO-1,4-BETA-XYLANASE"/>
    <property type="match status" value="1"/>
</dbReference>
<gene>
    <name evidence="6" type="ORF">METZ01_LOCUS28589</name>
</gene>
<proteinExistence type="inferred from homology"/>
<keyword evidence="2" id="KW-0378">Hydrolase</keyword>
<dbReference type="Gene3D" id="2.115.10.20">
    <property type="entry name" value="Glycosyl hydrolase domain, family 43"/>
    <property type="match status" value="1"/>
</dbReference>
<dbReference type="Gene3D" id="2.60.120.260">
    <property type="entry name" value="Galactose-binding domain-like"/>
    <property type="match status" value="1"/>
</dbReference>
<organism evidence="6">
    <name type="scientific">marine metagenome</name>
    <dbReference type="NCBI Taxonomy" id="408172"/>
    <lineage>
        <taxon>unclassified sequences</taxon>
        <taxon>metagenomes</taxon>
        <taxon>ecological metagenomes</taxon>
    </lineage>
</organism>
<dbReference type="PROSITE" id="PS50022">
    <property type="entry name" value="FA58C_3"/>
    <property type="match status" value="1"/>
</dbReference>
<dbReference type="PANTHER" id="PTHR43772:SF2">
    <property type="entry name" value="PUTATIVE (AFU_ORTHOLOGUE AFUA_2G04480)-RELATED"/>
    <property type="match status" value="1"/>
</dbReference>
<reference evidence="6" key="1">
    <citation type="submission" date="2018-05" db="EMBL/GenBank/DDBJ databases">
        <authorList>
            <person name="Lanie J.A."/>
            <person name="Ng W.-L."/>
            <person name="Kazmierczak K.M."/>
            <person name="Andrzejewski T.M."/>
            <person name="Davidsen T.M."/>
            <person name="Wayne K.J."/>
            <person name="Tettelin H."/>
            <person name="Glass J.I."/>
            <person name="Rusch D."/>
            <person name="Podicherti R."/>
            <person name="Tsui H.-C.T."/>
            <person name="Winkler M.E."/>
        </authorList>
    </citation>
    <scope>NUCLEOTIDE SEQUENCE</scope>
</reference>
<dbReference type="GO" id="GO:0005975">
    <property type="term" value="P:carbohydrate metabolic process"/>
    <property type="evidence" value="ECO:0007669"/>
    <property type="project" value="InterPro"/>
</dbReference>
<dbReference type="Pfam" id="PF04616">
    <property type="entry name" value="Glyco_hydro_43"/>
    <property type="match status" value="1"/>
</dbReference>
<dbReference type="InterPro" id="IPR052176">
    <property type="entry name" value="Glycosyl_Hydrlase_43_Enz"/>
</dbReference>
<evidence type="ECO:0000256" key="4">
    <source>
        <dbReference type="ARBA" id="ARBA00023295"/>
    </source>
</evidence>
<dbReference type="InterPro" id="IPR006710">
    <property type="entry name" value="Glyco_hydro_43"/>
</dbReference>
<evidence type="ECO:0000256" key="1">
    <source>
        <dbReference type="ARBA" id="ARBA00009865"/>
    </source>
</evidence>
<feature type="non-terminal residue" evidence="6">
    <location>
        <position position="1"/>
    </location>
</feature>
<evidence type="ECO:0000256" key="3">
    <source>
        <dbReference type="ARBA" id="ARBA00023277"/>
    </source>
</evidence>
<dbReference type="Pfam" id="PF00754">
    <property type="entry name" value="F5_F8_type_C"/>
    <property type="match status" value="1"/>
</dbReference>
<dbReference type="EMBL" id="UINC01001257">
    <property type="protein sequence ID" value="SUZ75735.1"/>
    <property type="molecule type" value="Genomic_DNA"/>
</dbReference>
<dbReference type="InterPro" id="IPR023296">
    <property type="entry name" value="Glyco_hydro_beta-prop_sf"/>
</dbReference>
<evidence type="ECO:0000256" key="2">
    <source>
        <dbReference type="ARBA" id="ARBA00022801"/>
    </source>
</evidence>
<evidence type="ECO:0000259" key="5">
    <source>
        <dbReference type="PROSITE" id="PS50022"/>
    </source>
</evidence>
<sequence>YGSRNEMSTQSWIEGPWITKHSGTYYLQYAAPGTEWKTYGIGVYTSQDPLGPFDYYDGSPILVHDGGLINGSGHHSVVEGPSGNLWAIYTLLYRNWNRMFERRIGMDPVGFDANGNMFIKGPSETPQWAPGVSAKPWEDNGANAIPLSEDKTYIASSEAPGRNAPYALDNNARTWWAPDDNDEERWLEIDLGAGEEQDYVVDSARILFTLPEGDVEDDYSPNKDGATARFRQYKIEVSMDGETFTTVVDKTGNDRDNAIEFDEITPTECRYVRLTIAAWPTNLPIGVLEFTVFGHPIPY</sequence>
<dbReference type="AlphaFoldDB" id="A0A381Q8R3"/>
<protein>
    <recommendedName>
        <fullName evidence="5">F5/8 type C domain-containing protein</fullName>
    </recommendedName>
</protein>
<comment type="similarity">
    <text evidence="1">Belongs to the glycosyl hydrolase 43 family.</text>
</comment>
<evidence type="ECO:0000313" key="6">
    <source>
        <dbReference type="EMBL" id="SUZ75735.1"/>
    </source>
</evidence>
<dbReference type="SUPFAM" id="SSF49785">
    <property type="entry name" value="Galactose-binding domain-like"/>
    <property type="match status" value="1"/>
</dbReference>